<protein>
    <recommendedName>
        <fullName evidence="4">Bud22 domain-containing protein</fullName>
    </recommendedName>
</protein>
<dbReference type="OrthoDB" id="49659at2759"/>
<proteinExistence type="predicted"/>
<feature type="compositionally biased region" description="Acidic residues" evidence="1">
    <location>
        <begin position="228"/>
        <end position="238"/>
    </location>
</feature>
<accession>A0A9N8HUM5</accession>
<feature type="compositionally biased region" description="Low complexity" evidence="1">
    <location>
        <begin position="303"/>
        <end position="327"/>
    </location>
</feature>
<organism evidence="2 3">
    <name type="scientific">Seminavis robusta</name>
    <dbReference type="NCBI Taxonomy" id="568900"/>
    <lineage>
        <taxon>Eukaryota</taxon>
        <taxon>Sar</taxon>
        <taxon>Stramenopiles</taxon>
        <taxon>Ochrophyta</taxon>
        <taxon>Bacillariophyta</taxon>
        <taxon>Bacillariophyceae</taxon>
        <taxon>Bacillariophycidae</taxon>
        <taxon>Naviculales</taxon>
        <taxon>Naviculaceae</taxon>
        <taxon>Seminavis</taxon>
    </lineage>
</organism>
<evidence type="ECO:0000256" key="1">
    <source>
        <dbReference type="SAM" id="MobiDB-lite"/>
    </source>
</evidence>
<dbReference type="EMBL" id="CAICTM010001401">
    <property type="protein sequence ID" value="CAB9523318.1"/>
    <property type="molecule type" value="Genomic_DNA"/>
</dbReference>
<keyword evidence="3" id="KW-1185">Reference proteome</keyword>
<name>A0A9N8HUM5_9STRA</name>
<evidence type="ECO:0000313" key="3">
    <source>
        <dbReference type="Proteomes" id="UP001153069"/>
    </source>
</evidence>
<feature type="region of interest" description="Disordered" evidence="1">
    <location>
        <begin position="170"/>
        <end position="213"/>
    </location>
</feature>
<feature type="compositionally biased region" description="Basic residues" evidence="1">
    <location>
        <begin position="258"/>
        <end position="270"/>
    </location>
</feature>
<dbReference type="AlphaFoldDB" id="A0A9N8HUM5"/>
<feature type="compositionally biased region" description="Low complexity" evidence="1">
    <location>
        <begin position="7"/>
        <end position="21"/>
    </location>
</feature>
<feature type="compositionally biased region" description="Basic and acidic residues" evidence="1">
    <location>
        <begin position="170"/>
        <end position="180"/>
    </location>
</feature>
<comment type="caution">
    <text evidence="2">The sequence shown here is derived from an EMBL/GenBank/DDBJ whole genome shotgun (WGS) entry which is preliminary data.</text>
</comment>
<reference evidence="2" key="1">
    <citation type="submission" date="2020-06" db="EMBL/GenBank/DDBJ databases">
        <authorList>
            <consortium name="Plant Systems Biology data submission"/>
        </authorList>
    </citation>
    <scope>NUCLEOTIDE SEQUENCE</scope>
    <source>
        <strain evidence="2">D6</strain>
    </source>
</reference>
<feature type="region of interest" description="Disordered" evidence="1">
    <location>
        <begin position="226"/>
        <end position="373"/>
    </location>
</feature>
<feature type="compositionally biased region" description="Basic residues" evidence="1">
    <location>
        <begin position="188"/>
        <end position="199"/>
    </location>
</feature>
<gene>
    <name evidence="2" type="ORF">SEMRO_1403_G269650.1</name>
</gene>
<evidence type="ECO:0008006" key="4">
    <source>
        <dbReference type="Google" id="ProtNLM"/>
    </source>
</evidence>
<sequence>MTMSSEATPSASKPSSNSKTSNKTKRKQKKQKSELPRWEQEQVQYYERLLHATKKSLRKHTKTVKNFECQKEIRKLKDNKKKETSCSYELLKQLDLEWVVQECVRRLGILHLNPQQPSLLVVEEQKEEEDAPPIPPEAMDLVERLLKHKRLQSTLEEWNEKVTEYRRWSLQKQEQHDTHKFSTTTTMSKKKKQKQKKKAAANQSEELREPTSVDTSLFCTLGAAPAGDVEEDDQDSDDPYQNPYGPGGTLEHQQQQPKKNRKGQRARRAKAMAIEAKQAGRLHRAQDSLNWRAPKQNQDHNNNHNNNDPNSHNQSHHSNNNNQWDSSKVAPNHNHHQQQQPKQKEEPLHPSWAAAKKETSGIVQFKGTKITFD</sequence>
<feature type="region of interest" description="Disordered" evidence="1">
    <location>
        <begin position="1"/>
        <end position="37"/>
    </location>
</feature>
<dbReference type="Proteomes" id="UP001153069">
    <property type="component" value="Unassembled WGS sequence"/>
</dbReference>
<evidence type="ECO:0000313" key="2">
    <source>
        <dbReference type="EMBL" id="CAB9523318.1"/>
    </source>
</evidence>